<evidence type="ECO:0008006" key="3">
    <source>
        <dbReference type="Google" id="ProtNLM"/>
    </source>
</evidence>
<name>A0A495V5W2_9GAMM</name>
<gene>
    <name evidence="1" type="ORF">BDD21_1354</name>
</gene>
<organism evidence="1 2">
    <name type="scientific">Thiocapsa rosea</name>
    <dbReference type="NCBI Taxonomy" id="69360"/>
    <lineage>
        <taxon>Bacteria</taxon>
        <taxon>Pseudomonadati</taxon>
        <taxon>Pseudomonadota</taxon>
        <taxon>Gammaproteobacteria</taxon>
        <taxon>Chromatiales</taxon>
        <taxon>Chromatiaceae</taxon>
        <taxon>Thiocapsa</taxon>
    </lineage>
</organism>
<evidence type="ECO:0000313" key="2">
    <source>
        <dbReference type="Proteomes" id="UP000274556"/>
    </source>
</evidence>
<keyword evidence="2" id="KW-1185">Reference proteome</keyword>
<dbReference type="AlphaFoldDB" id="A0A495V5W2"/>
<reference evidence="1 2" key="1">
    <citation type="submission" date="2018-10" db="EMBL/GenBank/DDBJ databases">
        <title>Genomic Encyclopedia of Archaeal and Bacterial Type Strains, Phase II (KMG-II): from individual species to whole genera.</title>
        <authorList>
            <person name="Goeker M."/>
        </authorList>
    </citation>
    <scope>NUCLEOTIDE SEQUENCE [LARGE SCALE GENOMIC DNA]</scope>
    <source>
        <strain evidence="1 2">DSM 235</strain>
    </source>
</reference>
<dbReference type="Proteomes" id="UP000274556">
    <property type="component" value="Unassembled WGS sequence"/>
</dbReference>
<evidence type="ECO:0000313" key="1">
    <source>
        <dbReference type="EMBL" id="RKT43985.1"/>
    </source>
</evidence>
<protein>
    <recommendedName>
        <fullName evidence="3">Caspase domain-containing protein</fullName>
    </recommendedName>
</protein>
<accession>A0A495V5W2</accession>
<dbReference type="EMBL" id="RBXL01000001">
    <property type="protein sequence ID" value="RKT43985.1"/>
    <property type="molecule type" value="Genomic_DNA"/>
</dbReference>
<proteinExistence type="predicted"/>
<sequence>MANKALLILESPWWDLNNSNGNQASVLPFFEGLARLDQDLQVYYTMFVDSKSFEGSLKHLLTAPQERLFLYVASHGYGGRIANSNFSNISKLLVDKLQRDGGKRVEGIIFGSCEIGGAQNDVHLYLLTDAAKVVWVFGYKTLINWTPSVLINMNLVSNLAQMDKDGLSTRDSIMEAATSALNLFNPDVMIGWNRRHDSENDPPDVAVKDAVRFIVRPRGRGNVSQDNTLALF</sequence>
<dbReference type="OrthoDB" id="8753706at2"/>
<comment type="caution">
    <text evidence="1">The sequence shown here is derived from an EMBL/GenBank/DDBJ whole genome shotgun (WGS) entry which is preliminary data.</text>
</comment>
<dbReference type="RefSeq" id="WP_147431002.1">
    <property type="nucleotide sequence ID" value="NZ_RBXL01000001.1"/>
</dbReference>